<evidence type="ECO:0008006" key="3">
    <source>
        <dbReference type="Google" id="ProtNLM"/>
    </source>
</evidence>
<dbReference type="InterPro" id="IPR029063">
    <property type="entry name" value="SAM-dependent_MTases_sf"/>
</dbReference>
<dbReference type="Pfam" id="PF05219">
    <property type="entry name" value="DREV"/>
    <property type="match status" value="1"/>
</dbReference>
<dbReference type="AlphaFoldDB" id="A0ABD2NAR2"/>
<dbReference type="EMBL" id="JABFTP020000083">
    <property type="protein sequence ID" value="KAL3275722.1"/>
    <property type="molecule type" value="Genomic_DNA"/>
</dbReference>
<evidence type="ECO:0000313" key="1">
    <source>
        <dbReference type="EMBL" id="KAL3275722.1"/>
    </source>
</evidence>
<evidence type="ECO:0000313" key="2">
    <source>
        <dbReference type="Proteomes" id="UP001516400"/>
    </source>
</evidence>
<gene>
    <name evidence="1" type="ORF">HHI36_020470</name>
</gene>
<name>A0ABD2NAR2_9CUCU</name>
<reference evidence="1 2" key="1">
    <citation type="journal article" date="2021" name="BMC Biol.">
        <title>Horizontally acquired antibacterial genes associated with adaptive radiation of ladybird beetles.</title>
        <authorList>
            <person name="Li H.S."/>
            <person name="Tang X.F."/>
            <person name="Huang Y.H."/>
            <person name="Xu Z.Y."/>
            <person name="Chen M.L."/>
            <person name="Du X.Y."/>
            <person name="Qiu B.Y."/>
            <person name="Chen P.T."/>
            <person name="Zhang W."/>
            <person name="Slipinski A."/>
            <person name="Escalona H.E."/>
            <person name="Waterhouse R.M."/>
            <person name="Zwick A."/>
            <person name="Pang H."/>
        </authorList>
    </citation>
    <scope>NUCLEOTIDE SEQUENCE [LARGE SCALE GENOMIC DNA]</scope>
    <source>
        <strain evidence="1">SYSU2018</strain>
    </source>
</reference>
<protein>
    <recommendedName>
        <fullName evidence="3">Methyltransferase-like protein 9</fullName>
    </recommendedName>
</protein>
<dbReference type="CDD" id="cd02440">
    <property type="entry name" value="AdoMet_MTases"/>
    <property type="match status" value="1"/>
</dbReference>
<keyword evidence="2" id="KW-1185">Reference proteome</keyword>
<comment type="caution">
    <text evidence="1">The sequence shown here is derived from an EMBL/GenBank/DDBJ whole genome shotgun (WGS) entry which is preliminary data.</text>
</comment>
<dbReference type="PANTHER" id="PTHR12890">
    <property type="entry name" value="DREV PROTEIN"/>
    <property type="match status" value="1"/>
</dbReference>
<sequence length="199" mass="22634">MFVVSLAQFLKLLRSDGDWHRDTFIDLGAGDGAVTSHMAPLFNEIYVTEVSSTMRTLLAGKGFKVLEVDEWDIDRKYDLIACLNLLDRCNNPIQLLKQIRQALKPNGLVFLAVVLPFSAYVEIGSRNHRPEELLPIIGSTFEEQVLSTVEDVLIPNGFEVQSWSRVPYLCEGDLRQSYYWLDDAVFILKASAMEVKEKY</sequence>
<proteinExistence type="predicted"/>
<accession>A0ABD2NAR2</accession>
<dbReference type="Gene3D" id="3.40.50.150">
    <property type="entry name" value="Vaccinia Virus protein VP39"/>
    <property type="match status" value="1"/>
</dbReference>
<dbReference type="InterPro" id="IPR007884">
    <property type="entry name" value="METL9"/>
</dbReference>
<organism evidence="1 2">
    <name type="scientific">Cryptolaemus montrouzieri</name>
    <dbReference type="NCBI Taxonomy" id="559131"/>
    <lineage>
        <taxon>Eukaryota</taxon>
        <taxon>Metazoa</taxon>
        <taxon>Ecdysozoa</taxon>
        <taxon>Arthropoda</taxon>
        <taxon>Hexapoda</taxon>
        <taxon>Insecta</taxon>
        <taxon>Pterygota</taxon>
        <taxon>Neoptera</taxon>
        <taxon>Endopterygota</taxon>
        <taxon>Coleoptera</taxon>
        <taxon>Polyphaga</taxon>
        <taxon>Cucujiformia</taxon>
        <taxon>Coccinelloidea</taxon>
        <taxon>Coccinellidae</taxon>
        <taxon>Scymninae</taxon>
        <taxon>Scymnini</taxon>
        <taxon>Cryptolaemus</taxon>
    </lineage>
</organism>
<dbReference type="Proteomes" id="UP001516400">
    <property type="component" value="Unassembled WGS sequence"/>
</dbReference>
<dbReference type="PANTHER" id="PTHR12890:SF0">
    <property type="entry name" value="PROTEIN-L-HISTIDINE N-PROS-METHYLTRANSFERASE"/>
    <property type="match status" value="1"/>
</dbReference>
<dbReference type="SUPFAM" id="SSF53335">
    <property type="entry name" value="S-adenosyl-L-methionine-dependent methyltransferases"/>
    <property type="match status" value="1"/>
</dbReference>